<organism evidence="8">
    <name type="scientific">Rhipicephalus pulchellus</name>
    <name type="common">Yellow backed tick</name>
    <name type="synonym">Dermacentor pulchellus</name>
    <dbReference type="NCBI Taxonomy" id="72859"/>
    <lineage>
        <taxon>Eukaryota</taxon>
        <taxon>Metazoa</taxon>
        <taxon>Ecdysozoa</taxon>
        <taxon>Arthropoda</taxon>
        <taxon>Chelicerata</taxon>
        <taxon>Arachnida</taxon>
        <taxon>Acari</taxon>
        <taxon>Parasitiformes</taxon>
        <taxon>Ixodida</taxon>
        <taxon>Ixodoidea</taxon>
        <taxon>Ixodidae</taxon>
        <taxon>Rhipicephalinae</taxon>
        <taxon>Rhipicephalus</taxon>
        <taxon>Rhipicephalus</taxon>
    </lineage>
</organism>
<feature type="binding site" evidence="5">
    <location>
        <position position="328"/>
    </location>
    <ligand>
        <name>Zn(2+)</name>
        <dbReference type="ChEBI" id="CHEBI:29105"/>
        <note>catalytic</note>
    </ligand>
</feature>
<evidence type="ECO:0000256" key="4">
    <source>
        <dbReference type="ARBA" id="ARBA00023049"/>
    </source>
</evidence>
<evidence type="ECO:0000256" key="1">
    <source>
        <dbReference type="ARBA" id="ARBA00022670"/>
    </source>
</evidence>
<feature type="domain" description="Peptidase M12B" evidence="7">
    <location>
        <begin position="175"/>
        <end position="391"/>
    </location>
</feature>
<dbReference type="SUPFAM" id="SSF55486">
    <property type="entry name" value="Metalloproteases ('zincins'), catalytic domain"/>
    <property type="match status" value="1"/>
</dbReference>
<feature type="binding site" evidence="5">
    <location>
        <position position="324"/>
    </location>
    <ligand>
        <name>Zn(2+)</name>
        <dbReference type="ChEBI" id="CHEBI:29105"/>
        <note>catalytic</note>
    </ligand>
</feature>
<feature type="active site" evidence="5">
    <location>
        <position position="325"/>
    </location>
</feature>
<sequence>MLLIQILLYVFLQFHQPECAKLAEGQQLVFPEMLETRSANGGKVLKITEALTLYLEKSSILSKNFLLRTYEDRIMKHTYHDGEILEQDLYHDTKHLASVMVSDDNGVQVEGVLGPNLRIKPLMDERSVEGRTAHVLYEVSDDANPSSANIGVRWNNQGTNISERDDQASGANAEAQPELLVAVDSTFRSKFTSVLTVMRYIIICMNSVNVRYMTVQSIKVRLLLQAIEIFDVHTEEFLYRVDDLLAGYRSLETFRGYVERNPHKYERYDAVYLITGLNMAQYTGYRWDLELQGIAYVAGACSSRKVGIGEDRVGTFFGVRITAHEIAHLIGCPHDGQFVGSYSSVQCPWDHGYIMSYKIQDSNSMKFSSCCQDNIMRFVHYGSGSCLLQKGSKRTIKKKNFTVELPGTLVKDFCKAAYPEVPETFLENEGRRECQGRCHMPRQVWRFGYKIAIFPDNTRCSEGKKPKICINGGCTETRPRYSSYRPY</sequence>
<keyword evidence="6" id="KW-0732">Signal</keyword>
<keyword evidence="3 5" id="KW-0862">Zinc</keyword>
<protein>
    <submittedName>
        <fullName evidence="8">Putative tick salivary metalloprotease</fullName>
    </submittedName>
</protein>
<dbReference type="Gene3D" id="3.40.390.10">
    <property type="entry name" value="Collagenase (Catalytic Domain)"/>
    <property type="match status" value="1"/>
</dbReference>
<keyword evidence="4 8" id="KW-0482">Metalloprotease</keyword>
<keyword evidence="2" id="KW-0378">Hydrolase</keyword>
<dbReference type="InterPro" id="IPR001590">
    <property type="entry name" value="Peptidase_M12B"/>
</dbReference>
<dbReference type="GO" id="GO:0046872">
    <property type="term" value="F:metal ion binding"/>
    <property type="evidence" value="ECO:0007669"/>
    <property type="project" value="UniProtKB-KW"/>
</dbReference>
<keyword evidence="5" id="KW-0479">Metal-binding</keyword>
<dbReference type="Pfam" id="PF01421">
    <property type="entry name" value="Reprolysin"/>
    <property type="match status" value="1"/>
</dbReference>
<accession>L7LTN6</accession>
<dbReference type="EMBL" id="GACK01010840">
    <property type="protein sequence ID" value="JAA54194.1"/>
    <property type="molecule type" value="mRNA"/>
</dbReference>
<dbReference type="PANTHER" id="PTHR11905:SF159">
    <property type="entry name" value="ADAM METALLOPROTEASE"/>
    <property type="match status" value="1"/>
</dbReference>
<comment type="caution">
    <text evidence="5">Lacks conserved residue(s) required for the propagation of feature annotation.</text>
</comment>
<evidence type="ECO:0000313" key="8">
    <source>
        <dbReference type="EMBL" id="JAA54194.1"/>
    </source>
</evidence>
<evidence type="ECO:0000256" key="6">
    <source>
        <dbReference type="SAM" id="SignalP"/>
    </source>
</evidence>
<evidence type="ECO:0000256" key="5">
    <source>
        <dbReference type="PROSITE-ProRule" id="PRU00276"/>
    </source>
</evidence>
<proteinExistence type="evidence at transcript level"/>
<feature type="chain" id="PRO_5003980249" evidence="6">
    <location>
        <begin position="20"/>
        <end position="487"/>
    </location>
</feature>
<dbReference type="GO" id="GO:0004222">
    <property type="term" value="F:metalloendopeptidase activity"/>
    <property type="evidence" value="ECO:0007669"/>
    <property type="project" value="InterPro"/>
</dbReference>
<dbReference type="InterPro" id="IPR024079">
    <property type="entry name" value="MetalloPept_cat_dom_sf"/>
</dbReference>
<dbReference type="GO" id="GO:0006509">
    <property type="term" value="P:membrane protein ectodomain proteolysis"/>
    <property type="evidence" value="ECO:0007669"/>
    <property type="project" value="TreeGrafter"/>
</dbReference>
<reference evidence="8" key="1">
    <citation type="submission" date="2012-11" db="EMBL/GenBank/DDBJ databases">
        <authorList>
            <person name="Lucero-Rivera Y.E."/>
            <person name="Tovar-Ramirez D."/>
        </authorList>
    </citation>
    <scope>NUCLEOTIDE SEQUENCE</scope>
    <source>
        <tissue evidence="8">Salivary gland</tissue>
    </source>
</reference>
<name>L7LTN6_RHIPC</name>
<dbReference type="AlphaFoldDB" id="L7LTN6"/>
<keyword evidence="1 8" id="KW-0645">Protease</keyword>
<reference evidence="8" key="2">
    <citation type="journal article" date="2015" name="J. Proteomics">
        <title>Sexual differences in the sialomes of the zebra tick, Rhipicephalus pulchellus.</title>
        <authorList>
            <person name="Tan A.W."/>
            <person name="Francischetti I.M."/>
            <person name="Slovak M."/>
            <person name="Kini R.M."/>
            <person name="Ribeiro J.M."/>
        </authorList>
    </citation>
    <scope>NUCLEOTIDE SEQUENCE</scope>
    <source>
        <tissue evidence="8">Salivary gland</tissue>
    </source>
</reference>
<feature type="signal peptide" evidence="6">
    <location>
        <begin position="1"/>
        <end position="19"/>
    </location>
</feature>
<dbReference type="PROSITE" id="PS50215">
    <property type="entry name" value="ADAM_MEPRO"/>
    <property type="match status" value="1"/>
</dbReference>
<feature type="binding site" evidence="5">
    <location>
        <position position="334"/>
    </location>
    <ligand>
        <name>Zn(2+)</name>
        <dbReference type="ChEBI" id="CHEBI:29105"/>
        <note>catalytic</note>
    </ligand>
</feature>
<evidence type="ECO:0000259" key="7">
    <source>
        <dbReference type="PROSITE" id="PS50215"/>
    </source>
</evidence>
<dbReference type="PANTHER" id="PTHR11905">
    <property type="entry name" value="ADAM A DISINTEGRIN AND METALLOPROTEASE DOMAIN"/>
    <property type="match status" value="1"/>
</dbReference>
<evidence type="ECO:0000256" key="2">
    <source>
        <dbReference type="ARBA" id="ARBA00022801"/>
    </source>
</evidence>
<evidence type="ECO:0000256" key="3">
    <source>
        <dbReference type="ARBA" id="ARBA00022833"/>
    </source>
</evidence>